<dbReference type="PATRIC" id="fig|1367477.3.peg.3114"/>
<name>U5LE90_9BACI</name>
<dbReference type="Proteomes" id="UP000017805">
    <property type="component" value="Chromosome"/>
</dbReference>
<evidence type="ECO:0000313" key="2">
    <source>
        <dbReference type="EMBL" id="AGX05031.1"/>
    </source>
</evidence>
<evidence type="ECO:0000256" key="1">
    <source>
        <dbReference type="SAM" id="MobiDB-lite"/>
    </source>
</evidence>
<feature type="compositionally biased region" description="Basic and acidic residues" evidence="1">
    <location>
        <begin position="22"/>
        <end position="40"/>
    </location>
</feature>
<dbReference type="RefSeq" id="WP_009795568.1">
    <property type="nucleotide sequence ID" value="NC_022524.1"/>
</dbReference>
<dbReference type="AlphaFoldDB" id="U5LE90"/>
<evidence type="ECO:0000313" key="3">
    <source>
        <dbReference type="Proteomes" id="UP000017805"/>
    </source>
</evidence>
<dbReference type="GeneID" id="97350175"/>
<feature type="region of interest" description="Disordered" evidence="1">
    <location>
        <begin position="1"/>
        <end position="40"/>
    </location>
</feature>
<organism evidence="2 3">
    <name type="scientific">Bacillus infantis NRRL B-14911</name>
    <dbReference type="NCBI Taxonomy" id="1367477"/>
    <lineage>
        <taxon>Bacteria</taxon>
        <taxon>Bacillati</taxon>
        <taxon>Bacillota</taxon>
        <taxon>Bacilli</taxon>
        <taxon>Bacillales</taxon>
        <taxon>Bacillaceae</taxon>
        <taxon>Bacillus</taxon>
    </lineage>
</organism>
<accession>U5LE90</accession>
<gene>
    <name evidence="2" type="ORF">N288_15660</name>
</gene>
<dbReference type="EMBL" id="CP006643">
    <property type="protein sequence ID" value="AGX05031.1"/>
    <property type="molecule type" value="Genomic_DNA"/>
</dbReference>
<protein>
    <submittedName>
        <fullName evidence="2">Uncharacterized protein</fullName>
    </submittedName>
</protein>
<proteinExistence type="predicted"/>
<keyword evidence="3" id="KW-1185">Reference proteome</keyword>
<reference evidence="2 3" key="1">
    <citation type="submission" date="2013-07" db="EMBL/GenBank/DDBJ databases">
        <title>Complete genome sequence of Bacillus infantis NRRL B-14911 that has potential to induce cardiac disease by antigenic mimicry.</title>
        <authorList>
            <person name="Massilamany C."/>
            <person name="Smith T.P.L."/>
            <person name="Loy J.D."/>
            <person name="Barletta R."/>
            <person name="Reddy J."/>
        </authorList>
    </citation>
    <scope>NUCLEOTIDE SEQUENCE [LARGE SCALE GENOMIC DNA]</scope>
    <source>
        <strain evidence="2 3">NRRL B-14911</strain>
    </source>
</reference>
<dbReference type="KEGG" id="bif:N288_15660"/>
<dbReference type="STRING" id="1367477.N288_15660"/>
<dbReference type="HOGENOM" id="CLU_3284956_0_0_9"/>
<sequence>MTKRNRKTKSGLQSAKSINDMEFSKDMTASEKKAEKQRPH</sequence>